<comment type="caution">
    <text evidence="3">The sequence shown here is derived from an EMBL/GenBank/DDBJ whole genome shotgun (WGS) entry which is preliminary data.</text>
</comment>
<dbReference type="InterPro" id="IPR006171">
    <property type="entry name" value="TOPRIM_dom"/>
</dbReference>
<evidence type="ECO:0000313" key="3">
    <source>
        <dbReference type="EMBL" id="MBR9970823.1"/>
    </source>
</evidence>
<organism evidence="3 4">
    <name type="scientific">Magnetospirillum sulfuroxidans</name>
    <dbReference type="NCBI Taxonomy" id="611300"/>
    <lineage>
        <taxon>Bacteria</taxon>
        <taxon>Pseudomonadati</taxon>
        <taxon>Pseudomonadota</taxon>
        <taxon>Alphaproteobacteria</taxon>
        <taxon>Rhodospirillales</taxon>
        <taxon>Rhodospirillaceae</taxon>
        <taxon>Magnetospirillum</taxon>
    </lineage>
</organism>
<protein>
    <submittedName>
        <fullName evidence="3">Toprim domain-containing protein</fullName>
    </submittedName>
</protein>
<dbReference type="Pfam" id="PF13362">
    <property type="entry name" value="Toprim_3"/>
    <property type="match status" value="1"/>
</dbReference>
<dbReference type="EMBL" id="JAGTUF010000001">
    <property type="protein sequence ID" value="MBR9970823.1"/>
    <property type="molecule type" value="Genomic_DNA"/>
</dbReference>
<sequence length="387" mass="42439">MTNDNRQQGDSIDLDRLADVFRARIAELIYSVWRLQGHRDGNNFVCPNPLRADRHAGSFRIGLAGKYQGMVTDFAGEAIPGTGKMSVSCLSFHIVLMHAADKNAGVRWGKDWAGLTGKAPDSLKRSREALAAFDDRPQESDEDIKKKRGRSQRIYLDKTLPWANTPAQYYYAGRGIDLTRLPAVPHAPRFKEKCFCGELGKPGTDEAAYLPAIVLPYVSMDGVHLAVHRTYLERTADGRWIKAGCIKKPKRSYGSYAGGFIPLWAGTRALKRTGEIVYAQSLGKAEGPVRVHLVEGPEDGWSVALAYPDERVHAAGSISNMGGLAYPEKVTEIVIWKQADAPGSQADQTFRRAVKNFKDQGKRVLIADVTSVAPGAKDANDVLKGGM</sequence>
<feature type="domain" description="Toprim" evidence="1">
    <location>
        <begin position="291"/>
        <end position="383"/>
    </location>
</feature>
<evidence type="ECO:0000313" key="4">
    <source>
        <dbReference type="Proteomes" id="UP000680714"/>
    </source>
</evidence>
<gene>
    <name evidence="3" type="ORF">KEC16_03740</name>
</gene>
<feature type="domain" description="DUF7146" evidence="2">
    <location>
        <begin position="149"/>
        <end position="262"/>
    </location>
</feature>
<dbReference type="Proteomes" id="UP000680714">
    <property type="component" value="Unassembled WGS sequence"/>
</dbReference>
<accession>A0ABS5IAP7</accession>
<dbReference type="InterPro" id="IPR055570">
    <property type="entry name" value="DUF7146"/>
</dbReference>
<name>A0ABS5IAP7_9PROT</name>
<evidence type="ECO:0000259" key="2">
    <source>
        <dbReference type="Pfam" id="PF23639"/>
    </source>
</evidence>
<reference evidence="3 4" key="1">
    <citation type="submission" date="2021-04" db="EMBL/GenBank/DDBJ databases">
        <title>Magnetospirillum sulfuroxidans sp. nov., a facultative chemolithoautotrophic sulfur-oxidizing alphaproteobacterium isolated from freshwater sediment and proposals for Paramagetospirillum gen. nov., and Magnetospirillaceae fam. nov.</title>
        <authorList>
            <person name="Koziaeva V."/>
            <person name="Geelhoed J.S."/>
            <person name="Sorokin D.Y."/>
            <person name="Grouzdev D.S."/>
        </authorList>
    </citation>
    <scope>NUCLEOTIDE SEQUENCE [LARGE SCALE GENOMIC DNA]</scope>
    <source>
        <strain evidence="3 4">J10</strain>
    </source>
</reference>
<proteinExistence type="predicted"/>
<keyword evidence="4" id="KW-1185">Reference proteome</keyword>
<evidence type="ECO:0000259" key="1">
    <source>
        <dbReference type="Pfam" id="PF13362"/>
    </source>
</evidence>
<dbReference type="RefSeq" id="WP_211546278.1">
    <property type="nucleotide sequence ID" value="NZ_JAGTUF010000001.1"/>
</dbReference>
<dbReference type="Pfam" id="PF23639">
    <property type="entry name" value="DUF7146"/>
    <property type="match status" value="1"/>
</dbReference>